<gene>
    <name evidence="1" type="ORF">ACFSR5_08720</name>
</gene>
<organism evidence="1 2">
    <name type="scientific">Sphingobacterium suaedae</name>
    <dbReference type="NCBI Taxonomy" id="1686402"/>
    <lineage>
        <taxon>Bacteria</taxon>
        <taxon>Pseudomonadati</taxon>
        <taxon>Bacteroidota</taxon>
        <taxon>Sphingobacteriia</taxon>
        <taxon>Sphingobacteriales</taxon>
        <taxon>Sphingobacteriaceae</taxon>
        <taxon>Sphingobacterium</taxon>
    </lineage>
</organism>
<protein>
    <submittedName>
        <fullName evidence="1">Uncharacterized protein</fullName>
    </submittedName>
</protein>
<dbReference type="EMBL" id="JBHULR010000003">
    <property type="protein sequence ID" value="MFD2547725.1"/>
    <property type="molecule type" value="Genomic_DNA"/>
</dbReference>
<evidence type="ECO:0000313" key="1">
    <source>
        <dbReference type="EMBL" id="MFD2547725.1"/>
    </source>
</evidence>
<reference evidence="2" key="1">
    <citation type="journal article" date="2019" name="Int. J. Syst. Evol. Microbiol.">
        <title>The Global Catalogue of Microorganisms (GCM) 10K type strain sequencing project: providing services to taxonomists for standard genome sequencing and annotation.</title>
        <authorList>
            <consortium name="The Broad Institute Genomics Platform"/>
            <consortium name="The Broad Institute Genome Sequencing Center for Infectious Disease"/>
            <person name="Wu L."/>
            <person name="Ma J."/>
        </authorList>
    </citation>
    <scope>NUCLEOTIDE SEQUENCE [LARGE SCALE GENOMIC DNA]</scope>
    <source>
        <strain evidence="2">KCTC 42662</strain>
    </source>
</reference>
<keyword evidence="2" id="KW-1185">Reference proteome</keyword>
<accession>A0ABW5KHF7</accession>
<proteinExistence type="predicted"/>
<dbReference type="Proteomes" id="UP001597545">
    <property type="component" value="Unassembled WGS sequence"/>
</dbReference>
<name>A0ABW5KHF7_9SPHI</name>
<evidence type="ECO:0000313" key="2">
    <source>
        <dbReference type="Proteomes" id="UP001597545"/>
    </source>
</evidence>
<comment type="caution">
    <text evidence="1">The sequence shown here is derived from an EMBL/GenBank/DDBJ whole genome shotgun (WGS) entry which is preliminary data.</text>
</comment>
<sequence>MRILKMVRSHLIQQFSKVEGSVIGGVFVRPKPDKVRLDVIEINTIGLKCRKGSNVIGYLNVNYQDTSRSKVQEYTEFIDHLLSQCVINTNLFELDLQQIYPISQHLWLGNNMYKLTKI</sequence>